<keyword evidence="4 10" id="KW-0812">Transmembrane</keyword>
<evidence type="ECO:0000256" key="9">
    <source>
        <dbReference type="PIRSR" id="PIRSR600175-2"/>
    </source>
</evidence>
<feature type="binding site" evidence="8">
    <location>
        <position position="315"/>
    </location>
    <ligand>
        <name>Na(+)</name>
        <dbReference type="ChEBI" id="CHEBI:29101"/>
        <label>1</label>
    </ligand>
</feature>
<dbReference type="GO" id="GO:0005886">
    <property type="term" value="C:plasma membrane"/>
    <property type="evidence" value="ECO:0007669"/>
    <property type="project" value="TreeGrafter"/>
</dbReference>
<keyword evidence="9" id="KW-1015">Disulfide bond</keyword>
<dbReference type="Pfam" id="PF00209">
    <property type="entry name" value="SNF"/>
    <property type="match status" value="1"/>
</dbReference>
<evidence type="ECO:0000256" key="1">
    <source>
        <dbReference type="ARBA" id="ARBA00004141"/>
    </source>
</evidence>
<dbReference type="PANTHER" id="PTHR11616">
    <property type="entry name" value="SODIUM/CHLORIDE DEPENDENT TRANSPORTER"/>
    <property type="match status" value="1"/>
</dbReference>
<feature type="disulfide bond" evidence="9">
    <location>
        <begin position="192"/>
        <end position="201"/>
    </location>
</feature>
<reference evidence="11" key="2">
    <citation type="submission" date="2023-04" db="EMBL/GenBank/DDBJ databases">
        <authorList>
            <person name="Bu L."/>
            <person name="Lu L."/>
            <person name="Laidemitt M.R."/>
            <person name="Zhang S.M."/>
            <person name="Mutuku M."/>
            <person name="Mkoji G."/>
            <person name="Steinauer M."/>
            <person name="Loker E.S."/>
        </authorList>
    </citation>
    <scope>NUCLEOTIDE SEQUENCE</scope>
    <source>
        <strain evidence="11">KasaAsao</strain>
        <tissue evidence="11">Whole Snail</tissue>
    </source>
</reference>
<keyword evidence="12" id="KW-1185">Reference proteome</keyword>
<gene>
    <name evidence="11" type="ORF">Bpfe_016910</name>
</gene>
<dbReference type="EMBL" id="JASAOG010000084">
    <property type="protein sequence ID" value="KAK0053690.1"/>
    <property type="molecule type" value="Genomic_DNA"/>
</dbReference>
<feature type="transmembrane region" description="Helical" evidence="10">
    <location>
        <begin position="79"/>
        <end position="98"/>
    </location>
</feature>
<feature type="binding site" evidence="8">
    <location>
        <position position="412"/>
    </location>
    <ligand>
        <name>Na(+)</name>
        <dbReference type="ChEBI" id="CHEBI:29101"/>
        <label>1</label>
    </ligand>
</feature>
<feature type="binding site" evidence="8">
    <location>
        <position position="347"/>
    </location>
    <ligand>
        <name>Na(+)</name>
        <dbReference type="ChEBI" id="CHEBI:29101"/>
        <label>1</label>
    </ligand>
</feature>
<proteinExistence type="inferred from homology"/>
<keyword evidence="7" id="KW-0325">Glycoprotein</keyword>
<feature type="transmembrane region" description="Helical" evidence="10">
    <location>
        <begin position="153"/>
        <end position="181"/>
    </location>
</feature>
<dbReference type="PROSITE" id="PS50267">
    <property type="entry name" value="NA_NEUROTRAN_SYMP_3"/>
    <property type="match status" value="1"/>
</dbReference>
<organism evidence="11 12">
    <name type="scientific">Biomphalaria pfeifferi</name>
    <name type="common">Bloodfluke planorb</name>
    <name type="synonym">Freshwater snail</name>
    <dbReference type="NCBI Taxonomy" id="112525"/>
    <lineage>
        <taxon>Eukaryota</taxon>
        <taxon>Metazoa</taxon>
        <taxon>Spiralia</taxon>
        <taxon>Lophotrochozoa</taxon>
        <taxon>Mollusca</taxon>
        <taxon>Gastropoda</taxon>
        <taxon>Heterobranchia</taxon>
        <taxon>Euthyneura</taxon>
        <taxon>Panpulmonata</taxon>
        <taxon>Hygrophila</taxon>
        <taxon>Lymnaeoidea</taxon>
        <taxon>Planorbidae</taxon>
        <taxon>Biomphalaria</taxon>
    </lineage>
</organism>
<evidence type="ECO:0000313" key="12">
    <source>
        <dbReference type="Proteomes" id="UP001233172"/>
    </source>
</evidence>
<protein>
    <submittedName>
        <fullName evidence="11">Sodium- and chloride-dependent glycine transporter 2</fullName>
    </submittedName>
</protein>
<keyword evidence="3" id="KW-0813">Transport</keyword>
<dbReference type="InterPro" id="IPR000175">
    <property type="entry name" value="Na/ntran_symport"/>
</dbReference>
<feature type="binding site" evidence="8">
    <location>
        <position position="90"/>
    </location>
    <ligand>
        <name>Na(+)</name>
        <dbReference type="ChEBI" id="CHEBI:29101"/>
        <label>1</label>
    </ligand>
</feature>
<dbReference type="PANTHER" id="PTHR11616:SF321">
    <property type="entry name" value="SODIUM-DEPENDENT NUTRIENT AMINO ACID TRANSPORTER 1-RELATED"/>
    <property type="match status" value="1"/>
</dbReference>
<accession>A0AAD8F709</accession>
<feature type="transmembrane region" description="Helical" evidence="10">
    <location>
        <begin position="554"/>
        <end position="577"/>
    </location>
</feature>
<comment type="subcellular location">
    <subcellularLocation>
        <location evidence="1">Membrane</location>
        <topology evidence="1">Multi-pass membrane protein</topology>
    </subcellularLocation>
</comment>
<reference evidence="11" key="1">
    <citation type="journal article" date="2023" name="PLoS Negl. Trop. Dis.">
        <title>A genome sequence for Biomphalaria pfeifferi, the major vector snail for the human-infecting parasite Schistosoma mansoni.</title>
        <authorList>
            <person name="Bu L."/>
            <person name="Lu L."/>
            <person name="Laidemitt M.R."/>
            <person name="Zhang S.M."/>
            <person name="Mutuku M."/>
            <person name="Mkoji G."/>
            <person name="Steinauer M."/>
            <person name="Loker E.S."/>
        </authorList>
    </citation>
    <scope>NUCLEOTIDE SEQUENCE</scope>
    <source>
        <strain evidence="11">KasaAsao</strain>
    </source>
</reference>
<dbReference type="GO" id="GO:0046872">
    <property type="term" value="F:metal ion binding"/>
    <property type="evidence" value="ECO:0007669"/>
    <property type="project" value="UniProtKB-KW"/>
</dbReference>
<dbReference type="Proteomes" id="UP001233172">
    <property type="component" value="Unassembled WGS sequence"/>
</dbReference>
<feature type="transmembrane region" description="Helical" evidence="10">
    <location>
        <begin position="442"/>
        <end position="468"/>
    </location>
</feature>
<dbReference type="InterPro" id="IPR037272">
    <property type="entry name" value="SNS_sf"/>
</dbReference>
<dbReference type="GO" id="GO:0089718">
    <property type="term" value="P:amino acid import across plasma membrane"/>
    <property type="evidence" value="ECO:0007669"/>
    <property type="project" value="TreeGrafter"/>
</dbReference>
<keyword evidence="5 10" id="KW-1133">Transmembrane helix</keyword>
<feature type="binding site" evidence="8">
    <location>
        <position position="89"/>
    </location>
    <ligand>
        <name>Na(+)</name>
        <dbReference type="ChEBI" id="CHEBI:29101"/>
        <label>1</label>
    </ligand>
</feature>
<evidence type="ECO:0000256" key="6">
    <source>
        <dbReference type="ARBA" id="ARBA00023136"/>
    </source>
</evidence>
<comment type="similarity">
    <text evidence="2">Belongs to the sodium:neurotransmitter symporter (SNF) (TC 2.A.22) family.</text>
</comment>
<feature type="transmembrane region" description="Helical" evidence="10">
    <location>
        <begin position="341"/>
        <end position="366"/>
    </location>
</feature>
<dbReference type="PRINTS" id="PR00176">
    <property type="entry name" value="NANEUSMPORT"/>
</dbReference>
<evidence type="ECO:0000256" key="3">
    <source>
        <dbReference type="ARBA" id="ARBA00022448"/>
    </source>
</evidence>
<keyword evidence="6 10" id="KW-0472">Membrane</keyword>
<dbReference type="SUPFAM" id="SSF161070">
    <property type="entry name" value="SNF-like"/>
    <property type="match status" value="1"/>
</dbReference>
<evidence type="ECO:0000256" key="8">
    <source>
        <dbReference type="PIRSR" id="PIRSR600175-1"/>
    </source>
</evidence>
<dbReference type="PROSITE" id="PS00754">
    <property type="entry name" value="NA_NEUROTRAN_SYMP_2"/>
    <property type="match status" value="1"/>
</dbReference>
<feature type="transmembrane region" description="Helical" evidence="10">
    <location>
        <begin position="400"/>
        <end position="421"/>
    </location>
</feature>
<feature type="transmembrane region" description="Helical" evidence="10">
    <location>
        <begin position="474"/>
        <end position="496"/>
    </location>
</feature>
<feature type="transmembrane region" description="Helical" evidence="10">
    <location>
        <begin position="525"/>
        <end position="542"/>
    </location>
</feature>
<evidence type="ECO:0000256" key="10">
    <source>
        <dbReference type="SAM" id="Phobius"/>
    </source>
</evidence>
<feature type="transmembrane region" description="Helical" evidence="10">
    <location>
        <begin position="110"/>
        <end position="132"/>
    </location>
</feature>
<dbReference type="AlphaFoldDB" id="A0AAD8F709"/>
<feature type="binding site" evidence="8">
    <location>
        <position position="87"/>
    </location>
    <ligand>
        <name>Na(+)</name>
        <dbReference type="ChEBI" id="CHEBI:29101"/>
        <label>1</label>
    </ligand>
</feature>
<evidence type="ECO:0000313" key="11">
    <source>
        <dbReference type="EMBL" id="KAK0053690.1"/>
    </source>
</evidence>
<evidence type="ECO:0000256" key="5">
    <source>
        <dbReference type="ARBA" id="ARBA00022989"/>
    </source>
</evidence>
<name>A0AAD8F709_BIOPF</name>
<comment type="caution">
    <text evidence="11">The sequence shown here is derived from an EMBL/GenBank/DDBJ whole genome shotgun (WGS) entry which is preliminary data.</text>
</comment>
<feature type="binding site" evidence="8">
    <location>
        <position position="94"/>
    </location>
    <ligand>
        <name>Na(+)</name>
        <dbReference type="ChEBI" id="CHEBI:29101"/>
        <label>1</label>
    </ligand>
</feature>
<evidence type="ECO:0000256" key="2">
    <source>
        <dbReference type="ARBA" id="ARBA00006459"/>
    </source>
</evidence>
<keyword evidence="8" id="KW-0479">Metal-binding</keyword>
<evidence type="ECO:0000256" key="7">
    <source>
        <dbReference type="ARBA" id="ARBA00023180"/>
    </source>
</evidence>
<sequence length="669" mass="75522">MSSIISIFKRNDSPIDPPVIKEFRLTSKVRINESLTSAENIQKLFSTSSTSLGRKRISQSLPLSTPNTGQDRPAWGRHLEFIVTCIGFAVGLGNIWRFPHLAYSNGGGVFLIPYTISLFVLGIPLFCLEILFGQFASLGPIAIWEINPCFKGLGYTMVILSGIISIYYNVVVATAIFYFFASMQSQLPWSSCGNYWNTCSCRAHNMTTELTDSLVWYHSNGLNCSGLNFSVLQVSSPSEEYFYRYVLNMSKGVSTMGKVQYFFALFPYVLLTVLLVRGVTLEGAKEGIKYYLTPKIHKLYVAKVWQDAASQIFFSLSCCTGSLTAMASYNKFEDNVLRDSILIPIINCLTSFYAGFAIFSILGFMANTKGVDIEHVTTEGAGLVFVTYPEALSELPLPQIWSIAFFFMMICLGLGTQFPSVETVITALQDEFLFFRKPRVATIFRILVCAFGFLLGTPMTTYGGYYVLQLLDTFVAIPLLLVGFFEIFAIIWLYGYRRFSEDVLLMFGHSSGTYCLFYWYYSWNWVFMTPAALLAILTFDIVRYQPIISDAFPLWAEILGWTIVLLIVIWTPLWYIIKAVSLCRRHRKIGTKKTCCEMCREINQPTDKWGPRNSIDRLLERYQRIRSDASSGRSGLFINPPSFKSSTSSAYLPKANFAVRNSIAVSEPL</sequence>
<keyword evidence="8" id="KW-0915">Sodium</keyword>
<evidence type="ECO:0000256" key="4">
    <source>
        <dbReference type="ARBA" id="ARBA00022692"/>
    </source>
</evidence>
<feature type="transmembrane region" description="Helical" evidence="10">
    <location>
        <begin position="259"/>
        <end position="279"/>
    </location>
</feature>
<dbReference type="GO" id="GO:0005283">
    <property type="term" value="F:amino acid:sodium symporter activity"/>
    <property type="evidence" value="ECO:0007669"/>
    <property type="project" value="TreeGrafter"/>
</dbReference>